<feature type="transmembrane region" description="Helical" evidence="1">
    <location>
        <begin position="105"/>
        <end position="129"/>
    </location>
</feature>
<dbReference type="Proteomes" id="UP000290809">
    <property type="component" value="Unassembled WGS sequence"/>
</dbReference>
<comment type="caution">
    <text evidence="2">The sequence shown here is derived from an EMBL/GenBank/DDBJ whole genome shotgun (WGS) entry which is preliminary data.</text>
</comment>
<sequence length="182" mass="20507">MAYMFIICHRYHMRYTSSSSKSSSSSSSLVVEIWQKSQPHLIFEVTSFILFVLSIKAEDNLLKYKLILQYTIPAIYPTGIFTGSLGLITACLGFIGLWKQMNILYLLHVICLAIATIINLCIAVVTLITDHQGCFDELSEYVQYYITLLTSICFTTSFIYAVFIGVAIRNLRKSIKGINSSS</sequence>
<feature type="transmembrane region" description="Helical" evidence="1">
    <location>
        <begin position="75"/>
        <end position="98"/>
    </location>
</feature>
<accession>A0A430Q3D6</accession>
<keyword evidence="1" id="KW-0812">Transmembrane</keyword>
<organism evidence="2 3">
    <name type="scientific">Schistosoma bovis</name>
    <name type="common">Blood fluke</name>
    <dbReference type="NCBI Taxonomy" id="6184"/>
    <lineage>
        <taxon>Eukaryota</taxon>
        <taxon>Metazoa</taxon>
        <taxon>Spiralia</taxon>
        <taxon>Lophotrochozoa</taxon>
        <taxon>Platyhelminthes</taxon>
        <taxon>Trematoda</taxon>
        <taxon>Digenea</taxon>
        <taxon>Strigeidida</taxon>
        <taxon>Schistosomatoidea</taxon>
        <taxon>Schistosomatidae</taxon>
        <taxon>Schistosoma</taxon>
    </lineage>
</organism>
<evidence type="ECO:0000313" key="3">
    <source>
        <dbReference type="Proteomes" id="UP000290809"/>
    </source>
</evidence>
<feature type="transmembrane region" description="Helical" evidence="1">
    <location>
        <begin position="141"/>
        <end position="168"/>
    </location>
</feature>
<keyword evidence="1" id="KW-0472">Membrane</keyword>
<keyword evidence="1" id="KW-1133">Transmembrane helix</keyword>
<dbReference type="AlphaFoldDB" id="A0A430Q3D6"/>
<reference evidence="2 3" key="1">
    <citation type="journal article" date="2019" name="PLoS Pathog.">
        <title>Genome sequence of the bovine parasite Schistosoma bovis Tanzania.</title>
        <authorList>
            <person name="Oey H."/>
            <person name="Zakrzewski M."/>
            <person name="Gobert G."/>
            <person name="Gravermann K."/>
            <person name="Stoye J."/>
            <person name="Jones M."/>
            <person name="Mcmanus D."/>
            <person name="Krause L."/>
        </authorList>
    </citation>
    <scope>NUCLEOTIDE SEQUENCE [LARGE SCALE GENOMIC DNA]</scope>
    <source>
        <strain evidence="2 3">TAN1997</strain>
    </source>
</reference>
<evidence type="ECO:0000313" key="2">
    <source>
        <dbReference type="EMBL" id="RTG82209.1"/>
    </source>
</evidence>
<dbReference type="STRING" id="6184.A0A430Q3D6"/>
<keyword evidence="3" id="KW-1185">Reference proteome</keyword>
<dbReference type="EMBL" id="QMKO01002928">
    <property type="protein sequence ID" value="RTG82209.1"/>
    <property type="molecule type" value="Genomic_DNA"/>
</dbReference>
<proteinExistence type="predicted"/>
<evidence type="ECO:0000256" key="1">
    <source>
        <dbReference type="SAM" id="Phobius"/>
    </source>
</evidence>
<name>A0A430Q3D6_SCHBO</name>
<protein>
    <submittedName>
        <fullName evidence="2">Uncharacterized protein</fullName>
    </submittedName>
</protein>
<gene>
    <name evidence="2" type="ORF">DC041_0011922</name>
</gene>